<keyword evidence="1" id="KW-0880">Kelch repeat</keyword>
<reference evidence="4 5" key="1">
    <citation type="journal article" date="2019" name="Nat. Microbiol.">
        <title>Mediterranean grassland soil C-N compound turnover is dependent on rainfall and depth, and is mediated by genomically divergent microorganisms.</title>
        <authorList>
            <person name="Diamond S."/>
            <person name="Andeer P.F."/>
            <person name="Li Z."/>
            <person name="Crits-Christoph A."/>
            <person name="Burstein D."/>
            <person name="Anantharaman K."/>
            <person name="Lane K.R."/>
            <person name="Thomas B.C."/>
            <person name="Pan C."/>
            <person name="Northen T.R."/>
            <person name="Banfield J.F."/>
        </authorList>
    </citation>
    <scope>NUCLEOTIDE SEQUENCE [LARGE SCALE GENOMIC DNA]</scope>
    <source>
        <strain evidence="4">NP_3</strain>
    </source>
</reference>
<gene>
    <name evidence="4" type="ORF">E6H00_11050</name>
</gene>
<evidence type="ECO:0000313" key="4">
    <source>
        <dbReference type="EMBL" id="TMI88978.1"/>
    </source>
</evidence>
<dbReference type="SUPFAM" id="SSF117281">
    <property type="entry name" value="Kelch motif"/>
    <property type="match status" value="2"/>
</dbReference>
<evidence type="ECO:0000313" key="5">
    <source>
        <dbReference type="Proteomes" id="UP000318509"/>
    </source>
</evidence>
<name>A0A537JZL8_9BACT</name>
<feature type="region of interest" description="Disordered" evidence="3">
    <location>
        <begin position="470"/>
        <end position="530"/>
    </location>
</feature>
<keyword evidence="2" id="KW-0677">Repeat</keyword>
<dbReference type="AlphaFoldDB" id="A0A537JZL8"/>
<dbReference type="Proteomes" id="UP000318509">
    <property type="component" value="Unassembled WGS sequence"/>
</dbReference>
<dbReference type="PRINTS" id="PR01217">
    <property type="entry name" value="PRICHEXTENSN"/>
</dbReference>
<dbReference type="Gene3D" id="2.120.10.80">
    <property type="entry name" value="Kelch-type beta propeller"/>
    <property type="match status" value="2"/>
</dbReference>
<comment type="caution">
    <text evidence="4">The sequence shown here is derived from an EMBL/GenBank/DDBJ whole genome shotgun (WGS) entry which is preliminary data.</text>
</comment>
<dbReference type="PANTHER" id="PTHR46093:SF13">
    <property type="entry name" value="RAB9 EFFECTOR PROTEIN WITH KELCH MOTIFS"/>
    <property type="match status" value="1"/>
</dbReference>
<accession>A0A537JZL8</accession>
<proteinExistence type="predicted"/>
<evidence type="ECO:0000256" key="2">
    <source>
        <dbReference type="ARBA" id="ARBA00022737"/>
    </source>
</evidence>
<dbReference type="InterPro" id="IPR015915">
    <property type="entry name" value="Kelch-typ_b-propeller"/>
</dbReference>
<feature type="compositionally biased region" description="Pro residues" evidence="3">
    <location>
        <begin position="472"/>
        <end position="530"/>
    </location>
</feature>
<evidence type="ECO:0000256" key="1">
    <source>
        <dbReference type="ARBA" id="ARBA00022441"/>
    </source>
</evidence>
<dbReference type="Pfam" id="PF24681">
    <property type="entry name" value="Kelch_KLHDC2_KLHL20_DRC7"/>
    <property type="match status" value="1"/>
</dbReference>
<dbReference type="EMBL" id="VBAK01000131">
    <property type="protein sequence ID" value="TMI88978.1"/>
    <property type="molecule type" value="Genomic_DNA"/>
</dbReference>
<sequence length="530" mass="53311">MIIFGGSDNISRVLNTVWVLTNADGLALPSTWTQLNPLGGPPAPRTSATAVYDPGSSSMIVFGGQPAAVCSGLNDVWVLSNATGLGLAPTWTQLSPLGTAPGPRRQHTAVYDGSTNRMIVFGGDPCTANPSNDVWMLSNANGRGGTPAWTQLATVGPGAPCASSATPCAFPARSAHSAVYDPISNRMIVFGGLLCDAPGCPLLNDVWALTNANGVGGVPVWTQLAVAGGPPPARMLHSATYDPATNSMTVFGGKTAAGTGLNDAWVLSNANGVGGTPTWTPLAVAAGAAPSARWGHTAVYRALTNRMTIFDGLNNPTGWALMDTWVVTNANGRISMPLAALSAMQVSIDPATNTFDVKGNYTLGAGGSTNPLTDNVTVQLRNQYGTASITIPGGSFQLVQGQYDFSGVVNGAPVEAVITPQGPATFSFSVSAAGVPNLPAANPINLTFITGNNAGTIPVAATITSPAGTAPAPTPIAPAPTPIAPAPTPTAPAPTPTAPAPTPTAPAPTPIAPAPTPIAPAPTLPPPPTL</sequence>
<organism evidence="4 5">
    <name type="scientific">Candidatus Segetimicrobium genomatis</name>
    <dbReference type="NCBI Taxonomy" id="2569760"/>
    <lineage>
        <taxon>Bacteria</taxon>
        <taxon>Bacillati</taxon>
        <taxon>Candidatus Sysuimicrobiota</taxon>
        <taxon>Candidatus Sysuimicrobiia</taxon>
        <taxon>Candidatus Sysuimicrobiales</taxon>
        <taxon>Candidatus Segetimicrobiaceae</taxon>
        <taxon>Candidatus Segetimicrobium</taxon>
    </lineage>
</organism>
<protein>
    <submittedName>
        <fullName evidence="4">Uncharacterized protein</fullName>
    </submittedName>
</protein>
<dbReference type="PANTHER" id="PTHR46093">
    <property type="entry name" value="ACYL-COA-BINDING DOMAIN-CONTAINING PROTEIN 5"/>
    <property type="match status" value="1"/>
</dbReference>
<evidence type="ECO:0000256" key="3">
    <source>
        <dbReference type="SAM" id="MobiDB-lite"/>
    </source>
</evidence>